<protein>
    <submittedName>
        <fullName evidence="1">Uncharacterized protein</fullName>
    </submittedName>
</protein>
<dbReference type="Proteomes" id="UP000629098">
    <property type="component" value="Unassembled WGS sequence"/>
</dbReference>
<name>A0A8J7BWD1_9CYAN</name>
<accession>A0A8J7BWD1</accession>
<keyword evidence="2" id="KW-1185">Reference proteome</keyword>
<sequence length="80" mass="8992">MLLQDAHSPYCGKYSAVERAIQFGVRRSKGWDMGLGLDQILAGIDRRHHLVVSAFLLSNISHFSVSHPDFQHFSVNTLVL</sequence>
<dbReference type="EMBL" id="JACXAE010000008">
    <property type="protein sequence ID" value="MBD2770703.1"/>
    <property type="molecule type" value="Genomic_DNA"/>
</dbReference>
<dbReference type="AlphaFoldDB" id="A0A8J7BWD1"/>
<organism evidence="1 2">
    <name type="scientific">Iningainema tapete BLCC-T55</name>
    <dbReference type="NCBI Taxonomy" id="2748662"/>
    <lineage>
        <taxon>Bacteria</taxon>
        <taxon>Bacillati</taxon>
        <taxon>Cyanobacteriota</taxon>
        <taxon>Cyanophyceae</taxon>
        <taxon>Nostocales</taxon>
        <taxon>Scytonemataceae</taxon>
        <taxon>Iningainema tapete</taxon>
    </lineage>
</organism>
<comment type="caution">
    <text evidence="1">The sequence shown here is derived from an EMBL/GenBank/DDBJ whole genome shotgun (WGS) entry which is preliminary data.</text>
</comment>
<reference evidence="1" key="1">
    <citation type="submission" date="2020-09" db="EMBL/GenBank/DDBJ databases">
        <title>Iningainema tapete sp. nov. (Scytonemataceae, Cyanobacteria) from greenhouses in central Florida (USA) produces two types of nodularin with biosynthetic potential for microcystin-LR and anabaenopeptins.</title>
        <authorList>
            <person name="Berthold D.E."/>
            <person name="Lefler F.W."/>
            <person name="Huang I.-S."/>
            <person name="Abdulla H."/>
            <person name="Zimba P.V."/>
            <person name="Laughinghouse H.D. IV."/>
        </authorList>
    </citation>
    <scope>NUCLEOTIDE SEQUENCE</scope>
    <source>
        <strain evidence="1">BLCCT55</strain>
    </source>
</reference>
<gene>
    <name evidence="1" type="ORF">ICL16_00830</name>
</gene>
<evidence type="ECO:0000313" key="2">
    <source>
        <dbReference type="Proteomes" id="UP000629098"/>
    </source>
</evidence>
<proteinExistence type="predicted"/>
<evidence type="ECO:0000313" key="1">
    <source>
        <dbReference type="EMBL" id="MBD2770703.1"/>
    </source>
</evidence>
<dbReference type="RefSeq" id="WP_190825003.1">
    <property type="nucleotide sequence ID" value="NZ_CAWPPI010000008.1"/>
</dbReference>